<accession>A0A6A6R599</accession>
<protein>
    <submittedName>
        <fullName evidence="2">Uncharacterized protein</fullName>
    </submittedName>
</protein>
<sequence length="105" mass="11540">MHQGHPEYGVVVKAEKSLANFDIVLHPDHKIAKPDSDISFPFCGILIDTGTLDVERNREGKGSKSPISWPLNTALTIDRHGRFADSGHDQDARADIPPQSIKVSQ</sequence>
<dbReference type="Proteomes" id="UP000799750">
    <property type="component" value="Unassembled WGS sequence"/>
</dbReference>
<evidence type="ECO:0000313" key="3">
    <source>
        <dbReference type="Proteomes" id="UP000799750"/>
    </source>
</evidence>
<evidence type="ECO:0000313" key="2">
    <source>
        <dbReference type="EMBL" id="KAF2499751.1"/>
    </source>
</evidence>
<dbReference type="OrthoDB" id="3867581at2759"/>
<gene>
    <name evidence="2" type="ORF">BU16DRAFT_524196</name>
</gene>
<feature type="compositionally biased region" description="Basic and acidic residues" evidence="1">
    <location>
        <begin position="82"/>
        <end position="94"/>
    </location>
</feature>
<keyword evidence="3" id="KW-1185">Reference proteome</keyword>
<dbReference type="EMBL" id="MU004184">
    <property type="protein sequence ID" value="KAF2499751.1"/>
    <property type="molecule type" value="Genomic_DNA"/>
</dbReference>
<feature type="region of interest" description="Disordered" evidence="1">
    <location>
        <begin position="82"/>
        <end position="105"/>
    </location>
</feature>
<organism evidence="2 3">
    <name type="scientific">Lophium mytilinum</name>
    <dbReference type="NCBI Taxonomy" id="390894"/>
    <lineage>
        <taxon>Eukaryota</taxon>
        <taxon>Fungi</taxon>
        <taxon>Dikarya</taxon>
        <taxon>Ascomycota</taxon>
        <taxon>Pezizomycotina</taxon>
        <taxon>Dothideomycetes</taxon>
        <taxon>Pleosporomycetidae</taxon>
        <taxon>Mytilinidiales</taxon>
        <taxon>Mytilinidiaceae</taxon>
        <taxon>Lophium</taxon>
    </lineage>
</organism>
<name>A0A6A6R599_9PEZI</name>
<evidence type="ECO:0000256" key="1">
    <source>
        <dbReference type="SAM" id="MobiDB-lite"/>
    </source>
</evidence>
<proteinExistence type="predicted"/>
<reference evidence="2" key="1">
    <citation type="journal article" date="2020" name="Stud. Mycol.">
        <title>101 Dothideomycetes genomes: a test case for predicting lifestyles and emergence of pathogens.</title>
        <authorList>
            <person name="Haridas S."/>
            <person name="Albert R."/>
            <person name="Binder M."/>
            <person name="Bloem J."/>
            <person name="Labutti K."/>
            <person name="Salamov A."/>
            <person name="Andreopoulos B."/>
            <person name="Baker S."/>
            <person name="Barry K."/>
            <person name="Bills G."/>
            <person name="Bluhm B."/>
            <person name="Cannon C."/>
            <person name="Castanera R."/>
            <person name="Culley D."/>
            <person name="Daum C."/>
            <person name="Ezra D."/>
            <person name="Gonzalez J."/>
            <person name="Henrissat B."/>
            <person name="Kuo A."/>
            <person name="Liang C."/>
            <person name="Lipzen A."/>
            <person name="Lutzoni F."/>
            <person name="Magnuson J."/>
            <person name="Mondo S."/>
            <person name="Nolan M."/>
            <person name="Ohm R."/>
            <person name="Pangilinan J."/>
            <person name="Park H.-J."/>
            <person name="Ramirez L."/>
            <person name="Alfaro M."/>
            <person name="Sun H."/>
            <person name="Tritt A."/>
            <person name="Yoshinaga Y."/>
            <person name="Zwiers L.-H."/>
            <person name="Turgeon B."/>
            <person name="Goodwin S."/>
            <person name="Spatafora J."/>
            <person name="Crous P."/>
            <person name="Grigoriev I."/>
        </authorList>
    </citation>
    <scope>NUCLEOTIDE SEQUENCE</scope>
    <source>
        <strain evidence="2">CBS 269.34</strain>
    </source>
</reference>
<dbReference type="AlphaFoldDB" id="A0A6A6R599"/>